<dbReference type="InterPro" id="IPR036643">
    <property type="entry name" value="RNApol_insert_sf"/>
</dbReference>
<feature type="domain" description="DNA-directed RNA polymerase RpoA/D/Rpb3-type" evidence="4">
    <location>
        <begin position="18"/>
        <end position="272"/>
    </location>
</feature>
<dbReference type="Proteomes" id="UP001224775">
    <property type="component" value="Unassembled WGS sequence"/>
</dbReference>
<dbReference type="SMART" id="SM00662">
    <property type="entry name" value="RPOLD"/>
    <property type="match status" value="1"/>
</dbReference>
<dbReference type="InterPro" id="IPR036603">
    <property type="entry name" value="RBP11-like"/>
</dbReference>
<dbReference type="PANTHER" id="PTHR11800">
    <property type="entry name" value="DNA-DIRECTED RNA POLYMERASE"/>
    <property type="match status" value="1"/>
</dbReference>
<evidence type="ECO:0000256" key="3">
    <source>
        <dbReference type="SAM" id="MobiDB-lite"/>
    </source>
</evidence>
<protein>
    <submittedName>
        <fullName evidence="5">DNA-directed RNA polymerase II subunit RPB3</fullName>
    </submittedName>
</protein>
<dbReference type="Gene3D" id="2.170.120.12">
    <property type="entry name" value="DNA-directed RNA polymerase, insert domain"/>
    <property type="match status" value="1"/>
</dbReference>
<keyword evidence="6" id="KW-1185">Reference proteome</keyword>
<comment type="caution">
    <text evidence="5">The sequence shown here is derived from an EMBL/GenBank/DDBJ whole genome shotgun (WGS) entry which is preliminary data.</text>
</comment>
<dbReference type="GO" id="GO:0003677">
    <property type="term" value="F:DNA binding"/>
    <property type="evidence" value="ECO:0007669"/>
    <property type="project" value="InterPro"/>
</dbReference>
<dbReference type="GO" id="GO:0005665">
    <property type="term" value="C:RNA polymerase II, core complex"/>
    <property type="evidence" value="ECO:0007669"/>
    <property type="project" value="TreeGrafter"/>
</dbReference>
<feature type="compositionally biased region" description="Acidic residues" evidence="3">
    <location>
        <begin position="387"/>
        <end position="403"/>
    </location>
</feature>
<accession>A0AAD8XY31</accession>
<dbReference type="Gene3D" id="3.30.1360.10">
    <property type="entry name" value="RNA polymerase, RBP11-like subunit"/>
    <property type="match status" value="1"/>
</dbReference>
<dbReference type="Pfam" id="PF01193">
    <property type="entry name" value="RNA_pol_L"/>
    <property type="match status" value="1"/>
</dbReference>
<gene>
    <name evidence="5" type="ORF">QTG54_013743</name>
</gene>
<organism evidence="5 6">
    <name type="scientific">Skeletonema marinoi</name>
    <dbReference type="NCBI Taxonomy" id="267567"/>
    <lineage>
        <taxon>Eukaryota</taxon>
        <taxon>Sar</taxon>
        <taxon>Stramenopiles</taxon>
        <taxon>Ochrophyta</taxon>
        <taxon>Bacillariophyta</taxon>
        <taxon>Coscinodiscophyceae</taxon>
        <taxon>Thalassiosirophycidae</taxon>
        <taxon>Thalassiosirales</taxon>
        <taxon>Skeletonemataceae</taxon>
        <taxon>Skeletonema</taxon>
        <taxon>Skeletonema marinoi-dohrnii complex</taxon>
    </lineage>
</organism>
<dbReference type="GO" id="GO:0006366">
    <property type="term" value="P:transcription by RNA polymerase II"/>
    <property type="evidence" value="ECO:0007669"/>
    <property type="project" value="TreeGrafter"/>
</dbReference>
<dbReference type="AlphaFoldDB" id="A0AAD8XY31"/>
<feature type="region of interest" description="Disordered" evidence="3">
    <location>
        <begin position="340"/>
        <end position="427"/>
    </location>
</feature>
<evidence type="ECO:0000259" key="4">
    <source>
        <dbReference type="SMART" id="SM00662"/>
    </source>
</evidence>
<dbReference type="NCBIfam" id="NF001988">
    <property type="entry name" value="PRK00783.1"/>
    <property type="match status" value="1"/>
</dbReference>
<dbReference type="GO" id="GO:0046983">
    <property type="term" value="F:protein dimerization activity"/>
    <property type="evidence" value="ECO:0007669"/>
    <property type="project" value="InterPro"/>
</dbReference>
<dbReference type="Gene3D" id="3.30.70.3110">
    <property type="match status" value="1"/>
</dbReference>
<reference evidence="5" key="1">
    <citation type="submission" date="2023-06" db="EMBL/GenBank/DDBJ databases">
        <title>Survivors Of The Sea: Transcriptome response of Skeletonema marinoi to long-term dormancy.</title>
        <authorList>
            <person name="Pinder M.I.M."/>
            <person name="Kourtchenko O."/>
            <person name="Robertson E.K."/>
            <person name="Larsson T."/>
            <person name="Maumus F."/>
            <person name="Osuna-Cruz C.M."/>
            <person name="Vancaester E."/>
            <person name="Stenow R."/>
            <person name="Vandepoele K."/>
            <person name="Ploug H."/>
            <person name="Bruchert V."/>
            <person name="Godhe A."/>
            <person name="Topel M."/>
        </authorList>
    </citation>
    <scope>NUCLEOTIDE SEQUENCE</scope>
    <source>
        <strain evidence="5">R05AC</strain>
    </source>
</reference>
<dbReference type="SUPFAM" id="SSF56553">
    <property type="entry name" value="Insert subdomain of RNA polymerase alpha subunit"/>
    <property type="match status" value="1"/>
</dbReference>
<proteinExistence type="inferred from homology"/>
<dbReference type="InterPro" id="IPR011263">
    <property type="entry name" value="DNA-dir_RNA_pol_RpoA/D/Rpb3"/>
</dbReference>
<evidence type="ECO:0000313" key="6">
    <source>
        <dbReference type="Proteomes" id="UP001224775"/>
    </source>
</evidence>
<evidence type="ECO:0000256" key="2">
    <source>
        <dbReference type="ARBA" id="ARBA00023163"/>
    </source>
</evidence>
<sequence>MPQQRFPKIEILSIAPHAISFILSETDTSMANSLRRIMIAEVPTLAIDLVEYSENSSVLNDEYIAHRLGLIPIRFVQEGSVNVELELDVNFDKLSNNIYVSPAHFLNEEEQDRSHDEGISIVKLGPGQHLKFKAIARMGISKEHAKWCPVAVATYRFWPIITINEEACNMLTLEQKQELVDACPDRILELDEITGNLVAVENAYEMATFTEDLKMTQNAMKKRPEDDDFVTVEHSTDRFVFSVETTGAMDAEEVLMSALKVLKDKLTYLATEIVLAAVQSESQKVNETITTNGDDDDYIDLIDMSDEDLEEICTSRGFELVREDEQVYSHQDYVDAAKDVKRESERMKDERDRLQSQLDEMEADGTISVNETQEDHTSAQLESHVGEDDEEENILDEDNEEQYTNDSQEQSIDNTKDSTETETTSNNQPMYTFKEITMEVIEQMKADIVKVKNLLIPERLQKQIGKQITPILEKHVVPVLKDFNEQNLKPAVKTIVSVAKGMSFGVVDLIKRHATVLMNKNGRQGQEQLQSPPTESE</sequence>
<evidence type="ECO:0000313" key="5">
    <source>
        <dbReference type="EMBL" id="KAK1735580.1"/>
    </source>
</evidence>
<dbReference type="HAMAP" id="MF_00320">
    <property type="entry name" value="RNApol_arch_Rpo3"/>
    <property type="match status" value="1"/>
</dbReference>
<name>A0AAD8XY31_9STRA</name>
<feature type="compositionally biased region" description="Polar residues" evidence="3">
    <location>
        <begin position="404"/>
        <end position="413"/>
    </location>
</feature>
<dbReference type="InterPro" id="IPR001514">
    <property type="entry name" value="DNA-dir_RNA_pol_30-40kDasu_CS"/>
</dbReference>
<evidence type="ECO:0000256" key="1">
    <source>
        <dbReference type="ARBA" id="ARBA00022478"/>
    </source>
</evidence>
<keyword evidence="1 5" id="KW-0240">DNA-directed RNA polymerase</keyword>
<keyword evidence="2" id="KW-0804">Transcription</keyword>
<feature type="compositionally biased region" description="Basic and acidic residues" evidence="3">
    <location>
        <begin position="340"/>
        <end position="354"/>
    </location>
</feature>
<dbReference type="EMBL" id="JATAAI010000033">
    <property type="protein sequence ID" value="KAK1735580.1"/>
    <property type="molecule type" value="Genomic_DNA"/>
</dbReference>
<dbReference type="InterPro" id="IPR050518">
    <property type="entry name" value="Rpo3/RPB3_RNA_Pol_subunit"/>
</dbReference>
<dbReference type="PANTHER" id="PTHR11800:SF2">
    <property type="entry name" value="DNA-DIRECTED RNA POLYMERASE II SUBUNIT RPB3"/>
    <property type="match status" value="1"/>
</dbReference>
<dbReference type="PROSITE" id="PS00446">
    <property type="entry name" value="RNA_POL_D_30KD"/>
    <property type="match status" value="1"/>
</dbReference>
<dbReference type="InterPro" id="IPR022842">
    <property type="entry name" value="RNAP_Rpo3/Rpb3/RPAC1"/>
</dbReference>
<dbReference type="GO" id="GO:0003899">
    <property type="term" value="F:DNA-directed RNA polymerase activity"/>
    <property type="evidence" value="ECO:0007669"/>
    <property type="project" value="InterPro"/>
</dbReference>
<dbReference type="SUPFAM" id="SSF55257">
    <property type="entry name" value="RBP11-like subunits of RNA polymerase"/>
    <property type="match status" value="1"/>
</dbReference>